<feature type="transmembrane region" description="Helical" evidence="1">
    <location>
        <begin position="438"/>
        <end position="457"/>
    </location>
</feature>
<evidence type="ECO:0000313" key="3">
    <source>
        <dbReference type="EMBL" id="KKL85295.1"/>
    </source>
</evidence>
<keyword evidence="1" id="KW-1133">Transmembrane helix</keyword>
<feature type="domain" description="Periplasmic copper-binding protein NosD beta helix" evidence="2">
    <location>
        <begin position="108"/>
        <end position="257"/>
    </location>
</feature>
<dbReference type="InterPro" id="IPR006626">
    <property type="entry name" value="PbH1"/>
</dbReference>
<organism evidence="3">
    <name type="scientific">marine sediment metagenome</name>
    <dbReference type="NCBI Taxonomy" id="412755"/>
    <lineage>
        <taxon>unclassified sequences</taxon>
        <taxon>metagenomes</taxon>
        <taxon>ecological metagenomes</taxon>
    </lineage>
</organism>
<comment type="caution">
    <text evidence="3">The sequence shown here is derived from an EMBL/GenBank/DDBJ whole genome shotgun (WGS) entry which is preliminary data.</text>
</comment>
<keyword evidence="1" id="KW-0472">Membrane</keyword>
<evidence type="ECO:0000256" key="1">
    <source>
        <dbReference type="SAM" id="Phobius"/>
    </source>
</evidence>
<dbReference type="SMART" id="SM00710">
    <property type="entry name" value="PbH1"/>
    <property type="match status" value="11"/>
</dbReference>
<dbReference type="Pfam" id="PF05048">
    <property type="entry name" value="NosD"/>
    <property type="match status" value="2"/>
</dbReference>
<keyword evidence="1" id="KW-0812">Transmembrane</keyword>
<dbReference type="AlphaFoldDB" id="A0A0F9HUD6"/>
<dbReference type="SUPFAM" id="SSF51126">
    <property type="entry name" value="Pectin lyase-like"/>
    <property type="match status" value="2"/>
</dbReference>
<dbReference type="InterPro" id="IPR007742">
    <property type="entry name" value="NosD_dom"/>
</dbReference>
<name>A0A0F9HUD6_9ZZZZ</name>
<proteinExistence type="predicted"/>
<dbReference type="EMBL" id="LAZR01021446">
    <property type="protein sequence ID" value="KKL85295.1"/>
    <property type="molecule type" value="Genomic_DNA"/>
</dbReference>
<dbReference type="Gene3D" id="2.160.20.10">
    <property type="entry name" value="Single-stranded right-handed beta-helix, Pectin lyase-like"/>
    <property type="match status" value="2"/>
</dbReference>
<accession>A0A0F9HUD6</accession>
<sequence length="469" mass="50355">MKSTPKAKKIILITLGILFALSPIIINDLKINEGINNESDLDIENLKVSAVSAKINIDGDAGWASAKIAGIVSGNGTYSIPYILEDLVVDAEGSGSGILIARSNVNFKIQNCTVSNSGNESHDAGIRLSNVNNGQLINNTVYNNYNGIDLFYSSNNNSISGNIVFNNSQGIILGTCDDNRIVGNIVTNNFDGILLAVSHQNTISGNTVNNNTEGISLYFNVNNSILGNTVKYNHERGIYLRDCINSTISGNLMTKSGLQVIGSIEKLGSLNIDTTNLVNGKPLYYYTNETNLGPNNFTNAGQVILVNVEDSLISNLNVSDGSIGISLSYCNNNNISGNTANNNLIVGIILIYSTNNNILRNTANNNVVMGIELDFSNNNNILGNTANDNWVYGIGFYYSDNNTVSGNTLIGNYGCIYEYDSQGNEFSNNGGCQGGGIIPGYNLFFLLGVLSVVVIILSKEIYSKKFTIQ</sequence>
<protein>
    <recommendedName>
        <fullName evidence="2">Periplasmic copper-binding protein NosD beta helix domain-containing protein</fullName>
    </recommendedName>
</protein>
<gene>
    <name evidence="3" type="ORF">LCGC14_1956180</name>
</gene>
<feature type="domain" description="Periplasmic copper-binding protein NosD beta helix" evidence="2">
    <location>
        <begin position="302"/>
        <end position="429"/>
    </location>
</feature>
<dbReference type="NCBIfam" id="TIGR03804">
    <property type="entry name" value="para_beta_helix"/>
    <property type="match status" value="6"/>
</dbReference>
<dbReference type="InterPro" id="IPR022441">
    <property type="entry name" value="Para_beta_helix_rpt-2"/>
</dbReference>
<dbReference type="InterPro" id="IPR012334">
    <property type="entry name" value="Pectin_lyas_fold"/>
</dbReference>
<evidence type="ECO:0000259" key="2">
    <source>
        <dbReference type="Pfam" id="PF05048"/>
    </source>
</evidence>
<reference evidence="3" key="1">
    <citation type="journal article" date="2015" name="Nature">
        <title>Complex archaea that bridge the gap between prokaryotes and eukaryotes.</title>
        <authorList>
            <person name="Spang A."/>
            <person name="Saw J.H."/>
            <person name="Jorgensen S.L."/>
            <person name="Zaremba-Niedzwiedzka K."/>
            <person name="Martijn J."/>
            <person name="Lind A.E."/>
            <person name="van Eijk R."/>
            <person name="Schleper C."/>
            <person name="Guy L."/>
            <person name="Ettema T.J."/>
        </authorList>
    </citation>
    <scope>NUCLEOTIDE SEQUENCE</scope>
</reference>
<dbReference type="InterPro" id="IPR011050">
    <property type="entry name" value="Pectin_lyase_fold/virulence"/>
</dbReference>